<comment type="similarity">
    <text evidence="1 5">Belongs to the bacterial ribosomal protein bL17 family.</text>
</comment>
<organism evidence="7 8">
    <name type="scientific">Candidatus Shapirobacteria bacterium CG03_land_8_20_14_0_80_39_12</name>
    <dbReference type="NCBI Taxonomy" id="1974879"/>
    <lineage>
        <taxon>Bacteria</taxon>
        <taxon>Candidatus Shapironibacteriota</taxon>
    </lineage>
</organism>
<name>A0A2M7BEM2_9BACT</name>
<dbReference type="EMBL" id="PEVC01000019">
    <property type="protein sequence ID" value="PIV01540.1"/>
    <property type="molecule type" value="Genomic_DNA"/>
</dbReference>
<evidence type="ECO:0000313" key="7">
    <source>
        <dbReference type="EMBL" id="PIV01540.1"/>
    </source>
</evidence>
<dbReference type="PANTHER" id="PTHR14413">
    <property type="entry name" value="RIBOSOMAL PROTEIN L17"/>
    <property type="match status" value="1"/>
</dbReference>
<evidence type="ECO:0000256" key="5">
    <source>
        <dbReference type="RuleBase" id="RU000660"/>
    </source>
</evidence>
<dbReference type="GO" id="GO:0022625">
    <property type="term" value="C:cytosolic large ribosomal subunit"/>
    <property type="evidence" value="ECO:0007669"/>
    <property type="project" value="TreeGrafter"/>
</dbReference>
<evidence type="ECO:0000256" key="2">
    <source>
        <dbReference type="ARBA" id="ARBA00022980"/>
    </source>
</evidence>
<dbReference type="Gene3D" id="3.90.1030.10">
    <property type="entry name" value="Ribosomal protein L17"/>
    <property type="match status" value="1"/>
</dbReference>
<dbReference type="GO" id="GO:0006412">
    <property type="term" value="P:translation"/>
    <property type="evidence" value="ECO:0007669"/>
    <property type="project" value="InterPro"/>
</dbReference>
<protein>
    <recommendedName>
        <fullName evidence="4 6">50S ribosomal protein L17</fullName>
    </recommendedName>
</protein>
<dbReference type="PANTHER" id="PTHR14413:SF16">
    <property type="entry name" value="LARGE RIBOSOMAL SUBUNIT PROTEIN BL17M"/>
    <property type="match status" value="1"/>
</dbReference>
<dbReference type="Proteomes" id="UP000229631">
    <property type="component" value="Unassembled WGS sequence"/>
</dbReference>
<evidence type="ECO:0000256" key="3">
    <source>
        <dbReference type="ARBA" id="ARBA00023274"/>
    </source>
</evidence>
<keyword evidence="3 5" id="KW-0687">Ribonucleoprotein</keyword>
<evidence type="ECO:0000256" key="6">
    <source>
        <dbReference type="RuleBase" id="RU000661"/>
    </source>
</evidence>
<evidence type="ECO:0000256" key="1">
    <source>
        <dbReference type="ARBA" id="ARBA00008777"/>
    </source>
</evidence>
<proteinExistence type="inferred from homology"/>
<dbReference type="Pfam" id="PF01196">
    <property type="entry name" value="Ribosomal_L17"/>
    <property type="match status" value="1"/>
</dbReference>
<gene>
    <name evidence="7" type="ORF">COS54_00890</name>
</gene>
<dbReference type="SUPFAM" id="SSF64263">
    <property type="entry name" value="Prokaryotic ribosomal protein L17"/>
    <property type="match status" value="1"/>
</dbReference>
<sequence length="141" mass="15961">MRKQVFGRQFSRTKHQRLALFRGLISSLVEKGEVITTLPKAKAIKGQVEKLITKAKAGTLNDKRIILRFLTKRSLVNKLVLGIAPLFKEKTGGYLRIIKLGQRKGDTAPMAQISFTEDFNKIVLKTVKEVKKEAVEEVKKK</sequence>
<dbReference type="InterPro" id="IPR036373">
    <property type="entry name" value="Ribosomal_bL17_sf"/>
</dbReference>
<evidence type="ECO:0000256" key="4">
    <source>
        <dbReference type="ARBA" id="ARBA00035494"/>
    </source>
</evidence>
<reference evidence="8" key="1">
    <citation type="submission" date="2017-09" db="EMBL/GenBank/DDBJ databases">
        <title>Depth-based differentiation of microbial function through sediment-hosted aquifers and enrichment of novel symbionts in the deep terrestrial subsurface.</title>
        <authorList>
            <person name="Probst A.J."/>
            <person name="Ladd B."/>
            <person name="Jarett J.K."/>
            <person name="Geller-Mcgrath D.E."/>
            <person name="Sieber C.M.K."/>
            <person name="Emerson J.B."/>
            <person name="Anantharaman K."/>
            <person name="Thomas B.C."/>
            <person name="Malmstrom R."/>
            <person name="Stieglmeier M."/>
            <person name="Klingl A."/>
            <person name="Woyke T."/>
            <person name="Ryan C.M."/>
            <person name="Banfield J.F."/>
        </authorList>
    </citation>
    <scope>NUCLEOTIDE SEQUENCE [LARGE SCALE GENOMIC DNA]</scope>
</reference>
<dbReference type="NCBIfam" id="TIGR00059">
    <property type="entry name" value="L17"/>
    <property type="match status" value="1"/>
</dbReference>
<dbReference type="AlphaFoldDB" id="A0A2M7BEM2"/>
<comment type="caution">
    <text evidence="7">The sequence shown here is derived from an EMBL/GenBank/DDBJ whole genome shotgun (WGS) entry which is preliminary data.</text>
</comment>
<dbReference type="GO" id="GO:0003735">
    <property type="term" value="F:structural constituent of ribosome"/>
    <property type="evidence" value="ECO:0007669"/>
    <property type="project" value="InterPro"/>
</dbReference>
<dbReference type="InterPro" id="IPR000456">
    <property type="entry name" value="Ribosomal_bL17"/>
</dbReference>
<accession>A0A2M7BEM2</accession>
<keyword evidence="2 5" id="KW-0689">Ribosomal protein</keyword>
<evidence type="ECO:0000313" key="8">
    <source>
        <dbReference type="Proteomes" id="UP000229631"/>
    </source>
</evidence>